<dbReference type="InterPro" id="IPR050300">
    <property type="entry name" value="GDXG_lipolytic_enzyme"/>
</dbReference>
<dbReference type="STRING" id="1399860.A0A2C5XWP5"/>
<dbReference type="Gene3D" id="3.40.50.1820">
    <property type="entry name" value="alpha/beta hydrolase"/>
    <property type="match status" value="1"/>
</dbReference>
<sequence>MALNSEHEESDSLIIDRREDRSFLMLLLQSLIKPFRPRLTKVSEPSHAGSRRLTPPCKKLRQHEVHERHVEHVWIYDVTFRGKSLESSSLRRIYYFAGGGWQMPPSAQHWALVAALAQRLANTIVSVVSYPLAPDNPASVSMPQLQRLYRVLMEQSGRQGERVVFAGDSAGGNVALSLVLWCSEASSEDEAALHHVPDAVFAISPSTDLRHEDANIGVFAKRDPILTPDSIKSTAAAWCKGGASQAESHDWTASDGRVSPILGPLEQFANKGISVHGVIGTADVLAPEALVFMERCRELRVRGRWLVWEKQMHCFPLAFTYGLPECIESLDWIVQVLSHG</sequence>
<dbReference type="InterPro" id="IPR013094">
    <property type="entry name" value="AB_hydrolase_3"/>
</dbReference>
<evidence type="ECO:0000256" key="1">
    <source>
        <dbReference type="ARBA" id="ARBA00022801"/>
    </source>
</evidence>
<evidence type="ECO:0000313" key="4">
    <source>
        <dbReference type="Proteomes" id="UP000226192"/>
    </source>
</evidence>
<evidence type="ECO:0000259" key="2">
    <source>
        <dbReference type="Pfam" id="PF07859"/>
    </source>
</evidence>
<dbReference type="SUPFAM" id="SSF53474">
    <property type="entry name" value="alpha/beta-Hydrolases"/>
    <property type="match status" value="1"/>
</dbReference>
<protein>
    <recommendedName>
        <fullName evidence="2">Alpha/beta hydrolase fold-3 domain-containing protein</fullName>
    </recommendedName>
</protein>
<gene>
    <name evidence="3" type="ORF">CDD81_3846</name>
</gene>
<dbReference type="AlphaFoldDB" id="A0A2C5XWP5"/>
<dbReference type="EMBL" id="NJET01000248">
    <property type="protein sequence ID" value="PHH59041.1"/>
    <property type="molecule type" value="Genomic_DNA"/>
</dbReference>
<dbReference type="Pfam" id="PF07859">
    <property type="entry name" value="Abhydrolase_3"/>
    <property type="match status" value="1"/>
</dbReference>
<organism evidence="3 4">
    <name type="scientific">Ophiocordyceps australis</name>
    <dbReference type="NCBI Taxonomy" id="1399860"/>
    <lineage>
        <taxon>Eukaryota</taxon>
        <taxon>Fungi</taxon>
        <taxon>Dikarya</taxon>
        <taxon>Ascomycota</taxon>
        <taxon>Pezizomycotina</taxon>
        <taxon>Sordariomycetes</taxon>
        <taxon>Hypocreomycetidae</taxon>
        <taxon>Hypocreales</taxon>
        <taxon>Ophiocordycipitaceae</taxon>
        <taxon>Ophiocordyceps</taxon>
    </lineage>
</organism>
<dbReference type="PANTHER" id="PTHR48081:SF8">
    <property type="entry name" value="ALPHA_BETA HYDROLASE FOLD-3 DOMAIN-CONTAINING PROTEIN-RELATED"/>
    <property type="match status" value="1"/>
</dbReference>
<feature type="domain" description="Alpha/beta hydrolase fold-3" evidence="2">
    <location>
        <begin position="94"/>
        <end position="316"/>
    </location>
</feature>
<dbReference type="OrthoDB" id="2152029at2759"/>
<dbReference type="GO" id="GO:0016787">
    <property type="term" value="F:hydrolase activity"/>
    <property type="evidence" value="ECO:0007669"/>
    <property type="project" value="UniProtKB-KW"/>
</dbReference>
<dbReference type="Proteomes" id="UP000226192">
    <property type="component" value="Unassembled WGS sequence"/>
</dbReference>
<evidence type="ECO:0000313" key="3">
    <source>
        <dbReference type="EMBL" id="PHH59041.1"/>
    </source>
</evidence>
<keyword evidence="4" id="KW-1185">Reference proteome</keyword>
<comment type="caution">
    <text evidence="3">The sequence shown here is derived from an EMBL/GenBank/DDBJ whole genome shotgun (WGS) entry which is preliminary data.</text>
</comment>
<name>A0A2C5XWP5_9HYPO</name>
<reference evidence="3 4" key="1">
    <citation type="submission" date="2017-06" db="EMBL/GenBank/DDBJ databases">
        <title>Ant-infecting Ophiocordyceps genomes reveal a high diversity of potential behavioral manipulation genes and a possible major role for enterotoxins.</title>
        <authorList>
            <person name="De Bekker C."/>
            <person name="Evans H.C."/>
            <person name="Brachmann A."/>
            <person name="Hughes D.P."/>
        </authorList>
    </citation>
    <scope>NUCLEOTIDE SEQUENCE [LARGE SCALE GENOMIC DNA]</scope>
    <source>
        <strain evidence="3 4">Map64</strain>
    </source>
</reference>
<dbReference type="InterPro" id="IPR029058">
    <property type="entry name" value="AB_hydrolase_fold"/>
</dbReference>
<accession>A0A2C5XWP5</accession>
<proteinExistence type="predicted"/>
<keyword evidence="1" id="KW-0378">Hydrolase</keyword>
<dbReference type="PANTHER" id="PTHR48081">
    <property type="entry name" value="AB HYDROLASE SUPERFAMILY PROTEIN C4A8.06C"/>
    <property type="match status" value="1"/>
</dbReference>